<organism evidence="1 2">
    <name type="scientific">Saccharophagus degradans</name>
    <dbReference type="NCBI Taxonomy" id="86304"/>
    <lineage>
        <taxon>Bacteria</taxon>
        <taxon>Pseudomonadati</taxon>
        <taxon>Pseudomonadota</taxon>
        <taxon>Gammaproteobacteria</taxon>
        <taxon>Cellvibrionales</taxon>
        <taxon>Cellvibrionaceae</taxon>
        <taxon>Saccharophagus</taxon>
    </lineage>
</organism>
<dbReference type="Proteomes" id="UP001169760">
    <property type="component" value="Unassembled WGS sequence"/>
</dbReference>
<dbReference type="EMBL" id="JAUOPB010000001">
    <property type="protein sequence ID" value="MDO6420953.1"/>
    <property type="molecule type" value="Genomic_DNA"/>
</dbReference>
<evidence type="ECO:0000313" key="1">
    <source>
        <dbReference type="EMBL" id="MDO6420953.1"/>
    </source>
</evidence>
<reference evidence="1" key="1">
    <citation type="submission" date="2023-07" db="EMBL/GenBank/DDBJ databases">
        <title>Genome content predicts the carbon catabolic preferences of heterotrophic bacteria.</title>
        <authorList>
            <person name="Gralka M."/>
        </authorList>
    </citation>
    <scope>NUCLEOTIDE SEQUENCE</scope>
    <source>
        <strain evidence="1">I3M17_2</strain>
    </source>
</reference>
<proteinExistence type="predicted"/>
<gene>
    <name evidence="1" type="ORF">Q4521_00555</name>
</gene>
<evidence type="ECO:0000313" key="2">
    <source>
        <dbReference type="Proteomes" id="UP001169760"/>
    </source>
</evidence>
<comment type="caution">
    <text evidence="1">The sequence shown here is derived from an EMBL/GenBank/DDBJ whole genome shotgun (WGS) entry which is preliminary data.</text>
</comment>
<dbReference type="AlphaFoldDB" id="A0AAW7X1W0"/>
<protein>
    <submittedName>
        <fullName evidence="1">Type 1 pili tip component</fullName>
    </submittedName>
</protein>
<sequence length="109" mass="12245">MNLRELVNTWESNALGELTKHSFEVRLSIEDAAKIDALSEMYPKRTKEQIITELLSAALVELETSFPYVQGPNVVTTDEEGDPIFEDIGPTPSFLELAKKHFSKMSSTK</sequence>
<name>A0AAW7X1W0_9GAMM</name>
<dbReference type="RefSeq" id="WP_011468714.1">
    <property type="nucleotide sequence ID" value="NZ_CP123764.1"/>
</dbReference>
<accession>A0AAW7X1W0</accession>
<dbReference type="GeneID" id="98613905"/>